<keyword evidence="4 5" id="KW-0472">Membrane</keyword>
<keyword evidence="6" id="KW-1185">Reference proteome</keyword>
<dbReference type="GeneID" id="101238165"/>
<evidence type="ECO:0000313" key="6">
    <source>
        <dbReference type="Proteomes" id="UP001652625"/>
    </source>
</evidence>
<keyword evidence="3 5" id="KW-1133">Transmembrane helix</keyword>
<dbReference type="Pfam" id="PF00822">
    <property type="entry name" value="PMP22_Claudin"/>
    <property type="match status" value="1"/>
</dbReference>
<evidence type="ECO:0000256" key="3">
    <source>
        <dbReference type="ARBA" id="ARBA00022989"/>
    </source>
</evidence>
<dbReference type="Proteomes" id="UP001652625">
    <property type="component" value="Chromosome 06"/>
</dbReference>
<protein>
    <submittedName>
        <fullName evidence="7">Claudin domain-containing protein 2 isoform X2</fullName>
    </submittedName>
</protein>
<evidence type="ECO:0000256" key="4">
    <source>
        <dbReference type="ARBA" id="ARBA00023136"/>
    </source>
</evidence>
<comment type="subcellular location">
    <subcellularLocation>
        <location evidence="1">Membrane</location>
        <topology evidence="1">Multi-pass membrane protein</topology>
    </subcellularLocation>
</comment>
<evidence type="ECO:0000313" key="7">
    <source>
        <dbReference type="RefSeq" id="XP_065655696.1"/>
    </source>
</evidence>
<reference evidence="7" key="1">
    <citation type="submission" date="2025-08" db="UniProtKB">
        <authorList>
            <consortium name="RefSeq"/>
        </authorList>
    </citation>
    <scope>IDENTIFICATION</scope>
</reference>
<accession>A0ABM4C2B8</accession>
<feature type="transmembrane region" description="Helical" evidence="5">
    <location>
        <begin position="145"/>
        <end position="169"/>
    </location>
</feature>
<dbReference type="PANTHER" id="PTHR10671">
    <property type="entry name" value="EPITHELIAL MEMBRANE PROTEIN-RELATED"/>
    <property type="match status" value="1"/>
</dbReference>
<feature type="transmembrane region" description="Helical" evidence="5">
    <location>
        <begin position="112"/>
        <end position="133"/>
    </location>
</feature>
<dbReference type="InterPro" id="IPR004031">
    <property type="entry name" value="PMP22/EMP/MP20/Claudin"/>
</dbReference>
<feature type="transmembrane region" description="Helical" evidence="5">
    <location>
        <begin position="76"/>
        <end position="100"/>
    </location>
</feature>
<dbReference type="Gene3D" id="1.20.140.150">
    <property type="match status" value="1"/>
</dbReference>
<feature type="transmembrane region" description="Helical" evidence="5">
    <location>
        <begin position="7"/>
        <end position="27"/>
    </location>
</feature>
<proteinExistence type="predicted"/>
<dbReference type="PANTHER" id="PTHR10671:SF108">
    <property type="entry name" value="CLAUDIN FAMILY PROTEIN-RELATED"/>
    <property type="match status" value="1"/>
</dbReference>
<sequence>MANVRSVALIRFVICVSIVLSLIFLVISTFTNHWYFQQIVATKNQSVEINSGIFQKCYHVKETKSYNCLNTKLNGFIIAVQLFLFFGIVGYSALLIYVLFSGFFKEINFKVLSVILILTGLSLMIALLIFTGVQSRHGENIKFQWSFYLGWLSFIFTVKAGALCCFGTISYQKI</sequence>
<dbReference type="InterPro" id="IPR050579">
    <property type="entry name" value="PMP-22/EMP/MP20-like"/>
</dbReference>
<evidence type="ECO:0000256" key="5">
    <source>
        <dbReference type="SAM" id="Phobius"/>
    </source>
</evidence>
<keyword evidence="2 5" id="KW-0812">Transmembrane</keyword>
<dbReference type="RefSeq" id="XP_065655696.1">
    <property type="nucleotide sequence ID" value="XM_065799624.1"/>
</dbReference>
<organism evidence="6 7">
    <name type="scientific">Hydra vulgaris</name>
    <name type="common">Hydra</name>
    <name type="synonym">Hydra attenuata</name>
    <dbReference type="NCBI Taxonomy" id="6087"/>
    <lineage>
        <taxon>Eukaryota</taxon>
        <taxon>Metazoa</taxon>
        <taxon>Cnidaria</taxon>
        <taxon>Hydrozoa</taxon>
        <taxon>Hydroidolina</taxon>
        <taxon>Anthoathecata</taxon>
        <taxon>Aplanulata</taxon>
        <taxon>Hydridae</taxon>
        <taxon>Hydra</taxon>
    </lineage>
</organism>
<name>A0ABM4C2B8_HYDVU</name>
<gene>
    <name evidence="7" type="primary">LOC101238165</name>
</gene>
<evidence type="ECO:0000256" key="1">
    <source>
        <dbReference type="ARBA" id="ARBA00004141"/>
    </source>
</evidence>
<evidence type="ECO:0000256" key="2">
    <source>
        <dbReference type="ARBA" id="ARBA00022692"/>
    </source>
</evidence>